<comment type="caution">
    <text evidence="1">The sequence shown here is derived from an EMBL/GenBank/DDBJ whole genome shotgun (WGS) entry which is preliminary data.</text>
</comment>
<evidence type="ECO:0000313" key="1">
    <source>
        <dbReference type="EMBL" id="KFH40545.1"/>
    </source>
</evidence>
<name>A0A086STW3_HAPC1</name>
<dbReference type="Proteomes" id="UP000029964">
    <property type="component" value="Unassembled WGS sequence"/>
</dbReference>
<sequence>MARRPPTVPTNDPWMIPPLDVGSGEAAVQAFLRGKVEARMLLTNLLLPWVSSIEVKPGASWAIALYYGMKRAKARFHKAHARA</sequence>
<organism evidence="1 2">
    <name type="scientific">Hapsidospora chrysogenum (strain ATCC 11550 / CBS 779.69 / DSM 880 / IAM 14645 / JCM 23072 / IMI 49137)</name>
    <name type="common">Acremonium chrysogenum</name>
    <dbReference type="NCBI Taxonomy" id="857340"/>
    <lineage>
        <taxon>Eukaryota</taxon>
        <taxon>Fungi</taxon>
        <taxon>Dikarya</taxon>
        <taxon>Ascomycota</taxon>
        <taxon>Pezizomycotina</taxon>
        <taxon>Sordariomycetes</taxon>
        <taxon>Hypocreomycetidae</taxon>
        <taxon>Hypocreales</taxon>
        <taxon>Bionectriaceae</taxon>
        <taxon>Hapsidospora</taxon>
    </lineage>
</organism>
<reference evidence="2" key="1">
    <citation type="journal article" date="2014" name="Genome Announc.">
        <title>Genome sequence and annotation of Acremonium chrysogenum, producer of the beta-lactam antibiotic cephalosporin C.</title>
        <authorList>
            <person name="Terfehr D."/>
            <person name="Dahlmann T.A."/>
            <person name="Specht T."/>
            <person name="Zadra I."/>
            <person name="Kuernsteiner H."/>
            <person name="Kueck U."/>
        </authorList>
    </citation>
    <scope>NUCLEOTIDE SEQUENCE [LARGE SCALE GENOMIC DNA]</scope>
    <source>
        <strain evidence="2">ATCC 11550 / CBS 779.69 / DSM 880 / IAM 14645 / JCM 23072 / IMI 49137</strain>
    </source>
</reference>
<accession>A0A086STW3</accession>
<dbReference type="EMBL" id="JPKY01000190">
    <property type="protein sequence ID" value="KFH40545.1"/>
    <property type="molecule type" value="Genomic_DNA"/>
</dbReference>
<gene>
    <name evidence="1" type="ORF">ACRE_087620</name>
</gene>
<dbReference type="HOGENOM" id="CLU_2542010_0_0_1"/>
<proteinExistence type="predicted"/>
<dbReference type="AlphaFoldDB" id="A0A086STW3"/>
<evidence type="ECO:0000313" key="2">
    <source>
        <dbReference type="Proteomes" id="UP000029964"/>
    </source>
</evidence>
<protein>
    <submittedName>
        <fullName evidence="1">Uncharacterized protein</fullName>
    </submittedName>
</protein>
<keyword evidence="2" id="KW-1185">Reference proteome</keyword>